<evidence type="ECO:0000313" key="1">
    <source>
        <dbReference type="EMBL" id="KAF6374174.1"/>
    </source>
</evidence>
<name>A0A7J7ZJ49_PIPKU</name>
<organism evidence="1 2">
    <name type="scientific">Pipistrellus kuhlii</name>
    <name type="common">Kuhl's pipistrelle</name>
    <dbReference type="NCBI Taxonomy" id="59472"/>
    <lineage>
        <taxon>Eukaryota</taxon>
        <taxon>Metazoa</taxon>
        <taxon>Chordata</taxon>
        <taxon>Craniata</taxon>
        <taxon>Vertebrata</taxon>
        <taxon>Euteleostomi</taxon>
        <taxon>Mammalia</taxon>
        <taxon>Eutheria</taxon>
        <taxon>Laurasiatheria</taxon>
        <taxon>Chiroptera</taxon>
        <taxon>Yangochiroptera</taxon>
        <taxon>Vespertilionidae</taxon>
        <taxon>Pipistrellus</taxon>
    </lineage>
</organism>
<sequence length="160" mass="18760">MSSIFYYEEKYDFCISRNMNKISFLNLFTPFCDNIEALKKIDYPRLIFSFIFSSFQSFKKFSLPSQCTLVVECRPMNQEVIVRFWSVHMPRLQAPSPLGGVLEVAHPWFSFIFGACTSILLPKSINSLENFCKMYLGQSHRLHNQQRATYSDNLCNYDFP</sequence>
<dbReference type="Proteomes" id="UP000558488">
    <property type="component" value="Unassembled WGS sequence"/>
</dbReference>
<protein>
    <submittedName>
        <fullName evidence="1">Uncharacterized protein</fullName>
    </submittedName>
</protein>
<dbReference type="EMBL" id="JACAGB010000003">
    <property type="protein sequence ID" value="KAF6374174.1"/>
    <property type="molecule type" value="Genomic_DNA"/>
</dbReference>
<dbReference type="AlphaFoldDB" id="A0A7J7ZJ49"/>
<gene>
    <name evidence="1" type="ORF">mPipKuh1_009413</name>
</gene>
<reference evidence="1 2" key="1">
    <citation type="journal article" date="2020" name="Nature">
        <title>Six reference-quality genomes reveal evolution of bat adaptations.</title>
        <authorList>
            <person name="Jebb D."/>
            <person name="Huang Z."/>
            <person name="Pippel M."/>
            <person name="Hughes G.M."/>
            <person name="Lavrichenko K."/>
            <person name="Devanna P."/>
            <person name="Winkler S."/>
            <person name="Jermiin L.S."/>
            <person name="Skirmuntt E.C."/>
            <person name="Katzourakis A."/>
            <person name="Burkitt-Gray L."/>
            <person name="Ray D.A."/>
            <person name="Sullivan K.A.M."/>
            <person name="Roscito J.G."/>
            <person name="Kirilenko B.M."/>
            <person name="Davalos L.M."/>
            <person name="Corthals A.P."/>
            <person name="Power M.L."/>
            <person name="Jones G."/>
            <person name="Ransome R.D."/>
            <person name="Dechmann D.K.N."/>
            <person name="Locatelli A.G."/>
            <person name="Puechmaille S.J."/>
            <person name="Fedrigo O."/>
            <person name="Jarvis E.D."/>
            <person name="Hiller M."/>
            <person name="Vernes S.C."/>
            <person name="Myers E.W."/>
            <person name="Teeling E.C."/>
        </authorList>
    </citation>
    <scope>NUCLEOTIDE SEQUENCE [LARGE SCALE GENOMIC DNA]</scope>
    <source>
        <strain evidence="1">MPipKuh1</strain>
        <tissue evidence="1">Flight muscle</tissue>
    </source>
</reference>
<evidence type="ECO:0000313" key="2">
    <source>
        <dbReference type="Proteomes" id="UP000558488"/>
    </source>
</evidence>
<accession>A0A7J7ZJ49</accession>
<comment type="caution">
    <text evidence="1">The sequence shown here is derived from an EMBL/GenBank/DDBJ whole genome shotgun (WGS) entry which is preliminary data.</text>
</comment>
<keyword evidence="2" id="KW-1185">Reference proteome</keyword>
<proteinExistence type="predicted"/>